<proteinExistence type="predicted"/>
<dbReference type="STRING" id="4537.A0A0E0LW48"/>
<sequence length="155" mass="17655">MRAAHCTPPQVRGEQGPSPRRRRSVRRRRRRMGWLNLGEEGPTGLITERVLTNDVTNYIRFCTLCRPWRLCSVDPHCSKSGALDNCFLPRRWIMLDKAAPHAIGCFRFLNASTGECIWVDLLELDDHTLVTLTLEGLLLAPARRGGDESDTVCRR</sequence>
<dbReference type="PANTHER" id="PTHR33165:SF57">
    <property type="entry name" value="OS10G0568000 PROTEIN"/>
    <property type="match status" value="1"/>
</dbReference>
<dbReference type="PANTHER" id="PTHR33165">
    <property type="entry name" value="F-BOX DOMAIN CONTAINING PROTEIN-LIKE-RELATED"/>
    <property type="match status" value="1"/>
</dbReference>
<evidence type="ECO:0000256" key="1">
    <source>
        <dbReference type="SAM" id="MobiDB-lite"/>
    </source>
</evidence>
<feature type="region of interest" description="Disordered" evidence="1">
    <location>
        <begin position="1"/>
        <end position="27"/>
    </location>
</feature>
<organism evidence="2">
    <name type="scientific">Oryza punctata</name>
    <name type="common">Red rice</name>
    <dbReference type="NCBI Taxonomy" id="4537"/>
    <lineage>
        <taxon>Eukaryota</taxon>
        <taxon>Viridiplantae</taxon>
        <taxon>Streptophyta</taxon>
        <taxon>Embryophyta</taxon>
        <taxon>Tracheophyta</taxon>
        <taxon>Spermatophyta</taxon>
        <taxon>Magnoliopsida</taxon>
        <taxon>Liliopsida</taxon>
        <taxon>Poales</taxon>
        <taxon>Poaceae</taxon>
        <taxon>BOP clade</taxon>
        <taxon>Oryzoideae</taxon>
        <taxon>Oryzeae</taxon>
        <taxon>Oryzinae</taxon>
        <taxon>Oryza</taxon>
    </lineage>
</organism>
<evidence type="ECO:0000313" key="3">
    <source>
        <dbReference type="Proteomes" id="UP000026962"/>
    </source>
</evidence>
<dbReference type="Proteomes" id="UP000026962">
    <property type="component" value="Chromosome 8"/>
</dbReference>
<name>A0A0E0LW48_ORYPU</name>
<dbReference type="AlphaFoldDB" id="A0A0E0LW48"/>
<reference evidence="2" key="2">
    <citation type="submission" date="2018-05" db="EMBL/GenBank/DDBJ databases">
        <title>OpunRS2 (Oryza punctata Reference Sequence Version 2).</title>
        <authorList>
            <person name="Zhang J."/>
            <person name="Kudrna D."/>
            <person name="Lee S."/>
            <person name="Talag J."/>
            <person name="Welchert J."/>
            <person name="Wing R.A."/>
        </authorList>
    </citation>
    <scope>NUCLEOTIDE SEQUENCE [LARGE SCALE GENOMIC DNA]</scope>
</reference>
<dbReference type="Gramene" id="OPUNC08G16510.1">
    <property type="protein sequence ID" value="OPUNC08G16510.1"/>
    <property type="gene ID" value="OPUNC08G16510"/>
</dbReference>
<dbReference type="EnsemblPlants" id="OPUNC08G16510.1">
    <property type="protein sequence ID" value="OPUNC08G16510.1"/>
    <property type="gene ID" value="OPUNC08G16510"/>
</dbReference>
<reference evidence="2" key="1">
    <citation type="submission" date="2015-04" db="UniProtKB">
        <authorList>
            <consortium name="EnsemblPlants"/>
        </authorList>
    </citation>
    <scope>IDENTIFICATION</scope>
</reference>
<protein>
    <submittedName>
        <fullName evidence="2">Uncharacterized protein</fullName>
    </submittedName>
</protein>
<keyword evidence="3" id="KW-1185">Reference proteome</keyword>
<evidence type="ECO:0000313" key="2">
    <source>
        <dbReference type="EnsemblPlants" id="OPUNC08G16510.1"/>
    </source>
</evidence>
<dbReference type="HOGENOM" id="CLU_1698367_0_0_1"/>
<accession>A0A0E0LW48</accession>